<dbReference type="EMBL" id="JACOME010000002">
    <property type="protein sequence ID" value="MBC3846424.1"/>
    <property type="molecule type" value="Genomic_DNA"/>
</dbReference>
<gene>
    <name evidence="2" type="ORF">H6H04_08535</name>
</gene>
<evidence type="ECO:0008006" key="4">
    <source>
        <dbReference type="Google" id="ProtNLM"/>
    </source>
</evidence>
<dbReference type="Proteomes" id="UP000607435">
    <property type="component" value="Unassembled WGS sequence"/>
</dbReference>
<protein>
    <recommendedName>
        <fullName evidence="4">DUF4375 domain-containing protein</fullName>
    </recommendedName>
</protein>
<evidence type="ECO:0000313" key="3">
    <source>
        <dbReference type="Proteomes" id="UP000607435"/>
    </source>
</evidence>
<comment type="caution">
    <text evidence="2">The sequence shown here is derived from an EMBL/GenBank/DDBJ whole genome shotgun (WGS) entry which is preliminary data.</text>
</comment>
<keyword evidence="3" id="KW-1185">Reference proteome</keyword>
<keyword evidence="1" id="KW-0812">Transmembrane</keyword>
<reference evidence="2 3" key="1">
    <citation type="submission" date="2020-08" db="EMBL/GenBank/DDBJ databases">
        <title>Winogradskyella ouciana sp. nov., isolated from the hadal seawater of the Mariana Trench.</title>
        <authorList>
            <person name="He X."/>
        </authorList>
    </citation>
    <scope>NUCLEOTIDE SEQUENCE [LARGE SCALE GENOMIC DNA]</scope>
    <source>
        <strain evidence="2 3">KCTC 22026</strain>
    </source>
</reference>
<evidence type="ECO:0000313" key="2">
    <source>
        <dbReference type="EMBL" id="MBC3846424.1"/>
    </source>
</evidence>
<feature type="transmembrane region" description="Helical" evidence="1">
    <location>
        <begin position="6"/>
        <end position="22"/>
    </location>
</feature>
<evidence type="ECO:0000256" key="1">
    <source>
        <dbReference type="SAM" id="Phobius"/>
    </source>
</evidence>
<organism evidence="2 3">
    <name type="scientific">Winogradskyella echinorum</name>
    <dbReference type="NCBI Taxonomy" id="538189"/>
    <lineage>
        <taxon>Bacteria</taxon>
        <taxon>Pseudomonadati</taxon>
        <taxon>Bacteroidota</taxon>
        <taxon>Flavobacteriia</taxon>
        <taxon>Flavobacteriales</taxon>
        <taxon>Flavobacteriaceae</taxon>
        <taxon>Winogradskyella</taxon>
    </lineage>
</organism>
<name>A0ABR6Y197_9FLAO</name>
<dbReference type="RefSeq" id="WP_186845542.1">
    <property type="nucleotide sequence ID" value="NZ_JACOME010000002.1"/>
</dbReference>
<proteinExistence type="predicted"/>
<sequence>MKKPMAYILIAVILIVGITLFMKSSKKEKTEIVEQNSTETQIEQNPFTDMRNMAFTVTLEQLGLEGIGENVVYGIVSEMDMNGATATVVTFLSGDTSLYLSSGGGFIGAGQHESVQKVVKKYVENGQKYIGKATKIEKAELPKNGMTNFNFLTEKGIYSISESLSELESGKSEYSNLFIELNEVIAQIRTKSGE</sequence>
<accession>A0ABR6Y197</accession>
<keyword evidence="1" id="KW-0472">Membrane</keyword>
<keyword evidence="1" id="KW-1133">Transmembrane helix</keyword>